<evidence type="ECO:0000313" key="1">
    <source>
        <dbReference type="EMBL" id="KAK3396689.1"/>
    </source>
</evidence>
<accession>A0AAE0PB75</accession>
<proteinExistence type="predicted"/>
<dbReference type="Proteomes" id="UP001281003">
    <property type="component" value="Unassembled WGS sequence"/>
</dbReference>
<dbReference type="EMBL" id="JAUTDP010000009">
    <property type="protein sequence ID" value="KAK3396689.1"/>
    <property type="molecule type" value="Genomic_DNA"/>
</dbReference>
<organism evidence="1 2">
    <name type="scientific">Sordaria brevicollis</name>
    <dbReference type="NCBI Taxonomy" id="83679"/>
    <lineage>
        <taxon>Eukaryota</taxon>
        <taxon>Fungi</taxon>
        <taxon>Dikarya</taxon>
        <taxon>Ascomycota</taxon>
        <taxon>Pezizomycotina</taxon>
        <taxon>Sordariomycetes</taxon>
        <taxon>Sordariomycetidae</taxon>
        <taxon>Sordariales</taxon>
        <taxon>Sordariaceae</taxon>
        <taxon>Sordaria</taxon>
    </lineage>
</organism>
<comment type="caution">
    <text evidence="1">The sequence shown here is derived from an EMBL/GenBank/DDBJ whole genome shotgun (WGS) entry which is preliminary data.</text>
</comment>
<protein>
    <submittedName>
        <fullName evidence="1">Uncharacterized protein</fullName>
    </submittedName>
</protein>
<gene>
    <name evidence="1" type="ORF">B0T20DRAFT_277379</name>
</gene>
<evidence type="ECO:0000313" key="2">
    <source>
        <dbReference type="Proteomes" id="UP001281003"/>
    </source>
</evidence>
<keyword evidence="2" id="KW-1185">Reference proteome</keyword>
<sequence>MALSCLPQSLPLASRQSSMGACLLPLEHRHRLLATMTDSLIIRLPSSDSSLHPSVHQNLCGAFKRTCWVASLALSFSLLAAGTLYSVAGKKTATGIHSLYQHSGSVPHRVFRLVGTLIHSVPVEQAIHCVCVWFRCELQAYNQGPRSPYPLSRPLDQGSITRGVSDVHRVCVGGCSIASGSLQFRGDGRLLTAEKD</sequence>
<reference evidence="1" key="2">
    <citation type="submission" date="2023-07" db="EMBL/GenBank/DDBJ databases">
        <authorList>
            <consortium name="Lawrence Berkeley National Laboratory"/>
            <person name="Haridas S."/>
            <person name="Hensen N."/>
            <person name="Bonometti L."/>
            <person name="Westerberg I."/>
            <person name="Brannstrom I.O."/>
            <person name="Guillou S."/>
            <person name="Cros-Aarteil S."/>
            <person name="Calhoun S."/>
            <person name="Kuo A."/>
            <person name="Mondo S."/>
            <person name="Pangilinan J."/>
            <person name="Riley R."/>
            <person name="LaButti K."/>
            <person name="Andreopoulos B."/>
            <person name="Lipzen A."/>
            <person name="Chen C."/>
            <person name="Yanf M."/>
            <person name="Daum C."/>
            <person name="Ng V."/>
            <person name="Clum A."/>
            <person name="Steindorff A."/>
            <person name="Ohm R."/>
            <person name="Martin F."/>
            <person name="Silar P."/>
            <person name="Natvig D."/>
            <person name="Lalanne C."/>
            <person name="Gautier V."/>
            <person name="Ament-velasquez S.L."/>
            <person name="Kruys A."/>
            <person name="Hutchinson M.I."/>
            <person name="Powell A.J."/>
            <person name="Barry K."/>
            <person name="Miller A.N."/>
            <person name="Grigoriev I.V."/>
            <person name="Debuchy R."/>
            <person name="Gladieux P."/>
            <person name="Thoren M.H."/>
            <person name="Johannesson H."/>
        </authorList>
    </citation>
    <scope>NUCLEOTIDE SEQUENCE</scope>
    <source>
        <strain evidence="1">FGSC 1904</strain>
    </source>
</reference>
<dbReference type="AlphaFoldDB" id="A0AAE0PB75"/>
<name>A0AAE0PB75_SORBR</name>
<reference evidence="1" key="1">
    <citation type="journal article" date="2023" name="Mol. Phylogenet. Evol.">
        <title>Genome-scale phylogeny and comparative genomics of the fungal order Sordariales.</title>
        <authorList>
            <person name="Hensen N."/>
            <person name="Bonometti L."/>
            <person name="Westerberg I."/>
            <person name="Brannstrom I.O."/>
            <person name="Guillou S."/>
            <person name="Cros-Aarteil S."/>
            <person name="Calhoun S."/>
            <person name="Haridas S."/>
            <person name="Kuo A."/>
            <person name="Mondo S."/>
            <person name="Pangilinan J."/>
            <person name="Riley R."/>
            <person name="LaButti K."/>
            <person name="Andreopoulos B."/>
            <person name="Lipzen A."/>
            <person name="Chen C."/>
            <person name="Yan M."/>
            <person name="Daum C."/>
            <person name="Ng V."/>
            <person name="Clum A."/>
            <person name="Steindorff A."/>
            <person name="Ohm R.A."/>
            <person name="Martin F."/>
            <person name="Silar P."/>
            <person name="Natvig D.O."/>
            <person name="Lalanne C."/>
            <person name="Gautier V."/>
            <person name="Ament-Velasquez S.L."/>
            <person name="Kruys A."/>
            <person name="Hutchinson M.I."/>
            <person name="Powell A.J."/>
            <person name="Barry K."/>
            <person name="Miller A.N."/>
            <person name="Grigoriev I.V."/>
            <person name="Debuchy R."/>
            <person name="Gladieux P."/>
            <person name="Hiltunen Thoren M."/>
            <person name="Johannesson H."/>
        </authorList>
    </citation>
    <scope>NUCLEOTIDE SEQUENCE</scope>
    <source>
        <strain evidence="1">FGSC 1904</strain>
    </source>
</reference>